<keyword evidence="1" id="KW-1133">Transmembrane helix</keyword>
<dbReference type="PANTHER" id="PTHR45138">
    <property type="entry name" value="REGULATORY COMPONENTS OF SENSORY TRANSDUCTION SYSTEM"/>
    <property type="match status" value="1"/>
</dbReference>
<evidence type="ECO:0000313" key="3">
    <source>
        <dbReference type="EMBL" id="MEK8072828.1"/>
    </source>
</evidence>
<dbReference type="Gene3D" id="3.30.70.270">
    <property type="match status" value="1"/>
</dbReference>
<name>A0ABU9D2G3_9NOCA</name>
<dbReference type="InterPro" id="IPR043128">
    <property type="entry name" value="Rev_trsase/Diguanyl_cyclase"/>
</dbReference>
<dbReference type="CDD" id="cd01949">
    <property type="entry name" value="GGDEF"/>
    <property type="match status" value="1"/>
</dbReference>
<gene>
    <name evidence="3" type="ORF">AABD04_18445</name>
</gene>
<evidence type="ECO:0000259" key="2">
    <source>
        <dbReference type="PROSITE" id="PS50887"/>
    </source>
</evidence>
<feature type="transmembrane region" description="Helical" evidence="1">
    <location>
        <begin position="133"/>
        <end position="150"/>
    </location>
</feature>
<organism evidence="3 4">
    <name type="scientific">Rhodococcus navarretei</name>
    <dbReference type="NCBI Taxonomy" id="3128981"/>
    <lineage>
        <taxon>Bacteria</taxon>
        <taxon>Bacillati</taxon>
        <taxon>Actinomycetota</taxon>
        <taxon>Actinomycetes</taxon>
        <taxon>Mycobacteriales</taxon>
        <taxon>Nocardiaceae</taxon>
        <taxon>Rhodococcus</taxon>
    </lineage>
</organism>
<keyword evidence="1" id="KW-0812">Transmembrane</keyword>
<dbReference type="EMBL" id="JBBPCN010000001">
    <property type="protein sequence ID" value="MEK8072828.1"/>
    <property type="molecule type" value="Genomic_DNA"/>
</dbReference>
<comment type="caution">
    <text evidence="3">The sequence shown here is derived from an EMBL/GenBank/DDBJ whole genome shotgun (WGS) entry which is preliminary data.</text>
</comment>
<dbReference type="EC" id="2.7.7.65" evidence="3"/>
<dbReference type="Proteomes" id="UP001456513">
    <property type="component" value="Unassembled WGS sequence"/>
</dbReference>
<keyword evidence="4" id="KW-1185">Reference proteome</keyword>
<dbReference type="SMART" id="SM00267">
    <property type="entry name" value="GGDEF"/>
    <property type="match status" value="1"/>
</dbReference>
<dbReference type="InterPro" id="IPR000160">
    <property type="entry name" value="GGDEF_dom"/>
</dbReference>
<sequence length="357" mass="38140">MAIDWTAPHRYEFFPEYLVRRQLMPLARTAVVLATVVLGLQPLLFELGTDRSGRSGAMTVALLVALVDIGWAVLLWRSRPWFTEAQSLWFVGTAGVFMTTTGYLIPVPLLGLAECTGFAVVCGYVVFFHGSRVFGAAVACAVLATVGLAVSELREGAPPIQVLALGAAVLIIIGAVPMMTLVIVGMMTLDVEDSEIDELTRAFNRRGLEREVRHAITSSDSARSITVYLLDLDKFKSIKDTYGHSAGDEVLVAVADALRRTEPAMTVARLGGEEFVVIDAATPIPSTAAEDTAEGLRRAVREAATPVVTASIGVCGPVHADLSSVDRTLRAAVAAADRAMYEAKRAGGDRAHHDSMS</sequence>
<keyword evidence="3" id="KW-0808">Transferase</keyword>
<dbReference type="NCBIfam" id="TIGR00254">
    <property type="entry name" value="GGDEF"/>
    <property type="match status" value="1"/>
</dbReference>
<protein>
    <submittedName>
        <fullName evidence="3">GGDEF domain-containing protein</fullName>
        <ecNumber evidence="3">2.7.7.65</ecNumber>
    </submittedName>
</protein>
<feature type="transmembrane region" description="Helical" evidence="1">
    <location>
        <begin position="162"/>
        <end position="184"/>
    </location>
</feature>
<dbReference type="Pfam" id="PF00990">
    <property type="entry name" value="GGDEF"/>
    <property type="match status" value="1"/>
</dbReference>
<dbReference type="RefSeq" id="WP_341442042.1">
    <property type="nucleotide sequence ID" value="NZ_JBBPCN010000001.1"/>
</dbReference>
<feature type="transmembrane region" description="Helical" evidence="1">
    <location>
        <begin position="57"/>
        <end position="76"/>
    </location>
</feature>
<dbReference type="InterPro" id="IPR029787">
    <property type="entry name" value="Nucleotide_cyclase"/>
</dbReference>
<proteinExistence type="predicted"/>
<dbReference type="InterPro" id="IPR050469">
    <property type="entry name" value="Diguanylate_Cyclase"/>
</dbReference>
<feature type="transmembrane region" description="Helical" evidence="1">
    <location>
        <begin position="88"/>
        <end position="105"/>
    </location>
</feature>
<keyword evidence="3" id="KW-0548">Nucleotidyltransferase</keyword>
<dbReference type="PROSITE" id="PS50887">
    <property type="entry name" value="GGDEF"/>
    <property type="match status" value="1"/>
</dbReference>
<evidence type="ECO:0000256" key="1">
    <source>
        <dbReference type="SAM" id="Phobius"/>
    </source>
</evidence>
<reference evidence="3 4" key="1">
    <citation type="submission" date="2024-03" db="EMBL/GenBank/DDBJ databases">
        <title>Rhodococcus navarretei sp. nov. and Pseudarthrobacter quantumdoti sp. nov., two new species with the ability to biosynthesize Quantum Dots isolated from soil samples at Union Glacier, Antarctica.</title>
        <authorList>
            <person name="Vargas M."/>
        </authorList>
    </citation>
    <scope>NUCLEOTIDE SEQUENCE [LARGE SCALE GENOMIC DNA]</scope>
    <source>
        <strain evidence="3 4">EXRC-4A-4</strain>
    </source>
</reference>
<keyword evidence="1" id="KW-0472">Membrane</keyword>
<feature type="transmembrane region" description="Helical" evidence="1">
    <location>
        <begin position="26"/>
        <end position="45"/>
    </location>
</feature>
<dbReference type="GO" id="GO:0052621">
    <property type="term" value="F:diguanylate cyclase activity"/>
    <property type="evidence" value="ECO:0007669"/>
    <property type="project" value="UniProtKB-EC"/>
</dbReference>
<accession>A0ABU9D2G3</accession>
<dbReference type="PANTHER" id="PTHR45138:SF9">
    <property type="entry name" value="DIGUANYLATE CYCLASE DGCM-RELATED"/>
    <property type="match status" value="1"/>
</dbReference>
<evidence type="ECO:0000313" key="4">
    <source>
        <dbReference type="Proteomes" id="UP001456513"/>
    </source>
</evidence>
<feature type="domain" description="GGDEF" evidence="2">
    <location>
        <begin position="223"/>
        <end position="356"/>
    </location>
</feature>
<dbReference type="SUPFAM" id="SSF55073">
    <property type="entry name" value="Nucleotide cyclase"/>
    <property type="match status" value="1"/>
</dbReference>